<dbReference type="SUPFAM" id="SSF49764">
    <property type="entry name" value="HSP20-like chaperones"/>
    <property type="match status" value="1"/>
</dbReference>
<name>A0A0D2Q5J3_HYPSF</name>
<dbReference type="CDD" id="cd06464">
    <property type="entry name" value="ACD_sHsps-like"/>
    <property type="match status" value="1"/>
</dbReference>
<dbReference type="AlphaFoldDB" id="A0A0D2Q5J3"/>
<evidence type="ECO:0000256" key="1">
    <source>
        <dbReference type="SAM" id="MobiDB-lite"/>
    </source>
</evidence>
<reference evidence="3" key="1">
    <citation type="submission" date="2014-04" db="EMBL/GenBank/DDBJ databases">
        <title>Evolutionary Origins and Diversification of the Mycorrhizal Mutualists.</title>
        <authorList>
            <consortium name="DOE Joint Genome Institute"/>
            <consortium name="Mycorrhizal Genomics Consortium"/>
            <person name="Kohler A."/>
            <person name="Kuo A."/>
            <person name="Nagy L.G."/>
            <person name="Floudas D."/>
            <person name="Copeland A."/>
            <person name="Barry K.W."/>
            <person name="Cichocki N."/>
            <person name="Veneault-Fourrey C."/>
            <person name="LaButti K."/>
            <person name="Lindquist E.A."/>
            <person name="Lipzen A."/>
            <person name="Lundell T."/>
            <person name="Morin E."/>
            <person name="Murat C."/>
            <person name="Riley R."/>
            <person name="Ohm R."/>
            <person name="Sun H."/>
            <person name="Tunlid A."/>
            <person name="Henrissat B."/>
            <person name="Grigoriev I.V."/>
            <person name="Hibbett D.S."/>
            <person name="Martin F."/>
        </authorList>
    </citation>
    <scope>NUCLEOTIDE SEQUENCE [LARGE SCALE GENOMIC DNA]</scope>
    <source>
        <strain evidence="3">FD-334 SS-4</strain>
    </source>
</reference>
<sequence length="487" mass="50928">MSGFPFGEYAYGHGDSQQQQQQQQAPPGAYPHWETLEMQHSPLDAGGAGTPPTSAGATPAAAFNQELALDGGLATPPHVVPSHRRSDDAPVLLHHPHQQHQHYPAHRSGAFAPPALSPLIFGDGTQPLPPTGSTGGGVVRPPSGRATRAVSAAHPYIRPAVPAFMHSSSSATPTPPAAARGGKRATSVRFATPPAGTGTGMVPRPQGHQPAVASPAAAGPSRLPFSSAVPRSPAAHSPPGQSPLARGSPSVLHDRSPLARAPHTAFPPAPQSQHTSMPPPPARPQAHEQTRGQRVQPQPSQPEPLRTLRADMHYSPRTHTLRASLEVPGVRRAALRVSLGTCFFNRVKYVCVAARSAPVFPPPGTVEEEEESTPAEADTAVREEEEEDADGEADGPAAAASAADAPPATKQEDIEVPPAPGIPTYARRGVSPTLRERRFGSARRVIQVPATTTPADVAASLEDGILTLDIYLGEPFTGDDETDIPVR</sequence>
<dbReference type="InterPro" id="IPR008978">
    <property type="entry name" value="HSP20-like_chaperone"/>
</dbReference>
<feature type="region of interest" description="Disordered" evidence="1">
    <location>
        <begin position="164"/>
        <end position="304"/>
    </location>
</feature>
<keyword evidence="3" id="KW-1185">Reference proteome</keyword>
<protein>
    <recommendedName>
        <fullName evidence="4">SHSP domain-containing protein</fullName>
    </recommendedName>
</protein>
<feature type="region of interest" description="Disordered" evidence="1">
    <location>
        <begin position="123"/>
        <end position="150"/>
    </location>
</feature>
<dbReference type="Gene3D" id="2.60.40.790">
    <property type="match status" value="1"/>
</dbReference>
<gene>
    <name evidence="2" type="ORF">HYPSUDRAFT_52297</name>
</gene>
<dbReference type="OMA" id="PTHRTIH"/>
<organism evidence="2 3">
    <name type="scientific">Hypholoma sublateritium (strain FD-334 SS-4)</name>
    <dbReference type="NCBI Taxonomy" id="945553"/>
    <lineage>
        <taxon>Eukaryota</taxon>
        <taxon>Fungi</taxon>
        <taxon>Dikarya</taxon>
        <taxon>Basidiomycota</taxon>
        <taxon>Agaricomycotina</taxon>
        <taxon>Agaricomycetes</taxon>
        <taxon>Agaricomycetidae</taxon>
        <taxon>Agaricales</taxon>
        <taxon>Agaricineae</taxon>
        <taxon>Strophariaceae</taxon>
        <taxon>Hypholoma</taxon>
    </lineage>
</organism>
<feature type="compositionally biased region" description="Low complexity" evidence="1">
    <location>
        <begin position="50"/>
        <end position="59"/>
    </location>
</feature>
<proteinExistence type="predicted"/>
<feature type="compositionally biased region" description="Low complexity" evidence="1">
    <location>
        <begin position="394"/>
        <end position="408"/>
    </location>
</feature>
<evidence type="ECO:0000313" key="2">
    <source>
        <dbReference type="EMBL" id="KJA26830.1"/>
    </source>
</evidence>
<dbReference type="STRING" id="945553.A0A0D2Q5J3"/>
<accession>A0A0D2Q5J3</accession>
<evidence type="ECO:0008006" key="4">
    <source>
        <dbReference type="Google" id="ProtNLM"/>
    </source>
</evidence>
<feature type="compositionally biased region" description="Acidic residues" evidence="1">
    <location>
        <begin position="383"/>
        <end position="393"/>
    </location>
</feature>
<evidence type="ECO:0000313" key="3">
    <source>
        <dbReference type="Proteomes" id="UP000054270"/>
    </source>
</evidence>
<dbReference type="OrthoDB" id="1431247at2759"/>
<feature type="region of interest" description="Disordered" evidence="1">
    <location>
        <begin position="1"/>
        <end position="59"/>
    </location>
</feature>
<dbReference type="EMBL" id="KN817526">
    <property type="protein sequence ID" value="KJA26830.1"/>
    <property type="molecule type" value="Genomic_DNA"/>
</dbReference>
<feature type="compositionally biased region" description="Low complexity" evidence="1">
    <location>
        <begin position="210"/>
        <end position="221"/>
    </location>
</feature>
<feature type="region of interest" description="Disordered" evidence="1">
    <location>
        <begin position="360"/>
        <end position="433"/>
    </location>
</feature>
<dbReference type="Proteomes" id="UP000054270">
    <property type="component" value="Unassembled WGS sequence"/>
</dbReference>